<sequence length="95" mass="10502">RQCQQMFPAAFPSPPTVQTPRTNSLYRGWNVTISNLFFATGQRDPWRYSTLSAPSVTTQSTAVQPIAESEGCHCADLRAHSRGLPTPSLCPNHTR</sequence>
<accession>A0AAD7DDD2</accession>
<proteinExistence type="predicted"/>
<name>A0AAD7DDD2_MYCRO</name>
<evidence type="ECO:0000313" key="2">
    <source>
        <dbReference type="Proteomes" id="UP001221757"/>
    </source>
</evidence>
<dbReference type="EMBL" id="JARKIE010000077">
    <property type="protein sequence ID" value="KAJ7688669.1"/>
    <property type="molecule type" value="Genomic_DNA"/>
</dbReference>
<protein>
    <submittedName>
        <fullName evidence="1">Uncharacterized protein</fullName>
    </submittedName>
</protein>
<gene>
    <name evidence="1" type="ORF">B0H17DRAFT_938032</name>
</gene>
<reference evidence="1" key="1">
    <citation type="submission" date="2023-03" db="EMBL/GenBank/DDBJ databases">
        <title>Massive genome expansion in bonnet fungi (Mycena s.s.) driven by repeated elements and novel gene families across ecological guilds.</title>
        <authorList>
            <consortium name="Lawrence Berkeley National Laboratory"/>
            <person name="Harder C.B."/>
            <person name="Miyauchi S."/>
            <person name="Viragh M."/>
            <person name="Kuo A."/>
            <person name="Thoen E."/>
            <person name="Andreopoulos B."/>
            <person name="Lu D."/>
            <person name="Skrede I."/>
            <person name="Drula E."/>
            <person name="Henrissat B."/>
            <person name="Morin E."/>
            <person name="Kohler A."/>
            <person name="Barry K."/>
            <person name="LaButti K."/>
            <person name="Morin E."/>
            <person name="Salamov A."/>
            <person name="Lipzen A."/>
            <person name="Mereny Z."/>
            <person name="Hegedus B."/>
            <person name="Baldrian P."/>
            <person name="Stursova M."/>
            <person name="Weitz H."/>
            <person name="Taylor A."/>
            <person name="Grigoriev I.V."/>
            <person name="Nagy L.G."/>
            <person name="Martin F."/>
            <person name="Kauserud H."/>
        </authorList>
    </citation>
    <scope>NUCLEOTIDE SEQUENCE</scope>
    <source>
        <strain evidence="1">CBHHK067</strain>
    </source>
</reference>
<dbReference type="GO" id="GO:0006508">
    <property type="term" value="P:proteolysis"/>
    <property type="evidence" value="ECO:0007669"/>
    <property type="project" value="InterPro"/>
</dbReference>
<organism evidence="1 2">
    <name type="scientific">Mycena rosella</name>
    <name type="common">Pink bonnet</name>
    <name type="synonym">Agaricus rosellus</name>
    <dbReference type="NCBI Taxonomy" id="1033263"/>
    <lineage>
        <taxon>Eukaryota</taxon>
        <taxon>Fungi</taxon>
        <taxon>Dikarya</taxon>
        <taxon>Basidiomycota</taxon>
        <taxon>Agaricomycotina</taxon>
        <taxon>Agaricomycetes</taxon>
        <taxon>Agaricomycetidae</taxon>
        <taxon>Agaricales</taxon>
        <taxon>Marasmiineae</taxon>
        <taxon>Mycenaceae</taxon>
        <taxon>Mycena</taxon>
    </lineage>
</organism>
<dbReference type="AlphaFoldDB" id="A0AAD7DDD2"/>
<evidence type="ECO:0000313" key="1">
    <source>
        <dbReference type="EMBL" id="KAJ7688669.1"/>
    </source>
</evidence>
<dbReference type="Pfam" id="PF05577">
    <property type="entry name" value="Peptidase_S28"/>
    <property type="match status" value="1"/>
</dbReference>
<feature type="non-terminal residue" evidence="1">
    <location>
        <position position="95"/>
    </location>
</feature>
<keyword evidence="2" id="KW-1185">Reference proteome</keyword>
<dbReference type="Proteomes" id="UP001221757">
    <property type="component" value="Unassembled WGS sequence"/>
</dbReference>
<dbReference type="InterPro" id="IPR029058">
    <property type="entry name" value="AB_hydrolase_fold"/>
</dbReference>
<dbReference type="InterPro" id="IPR008758">
    <property type="entry name" value="Peptidase_S28"/>
</dbReference>
<comment type="caution">
    <text evidence="1">The sequence shown here is derived from an EMBL/GenBank/DDBJ whole genome shotgun (WGS) entry which is preliminary data.</text>
</comment>
<dbReference type="Gene3D" id="3.40.50.1820">
    <property type="entry name" value="alpha/beta hydrolase"/>
    <property type="match status" value="1"/>
</dbReference>
<dbReference type="GO" id="GO:0070008">
    <property type="term" value="F:serine-type exopeptidase activity"/>
    <property type="evidence" value="ECO:0007669"/>
    <property type="project" value="InterPro"/>
</dbReference>